<organism evidence="8 9">
    <name type="scientific">Madurella mycetomatis</name>
    <dbReference type="NCBI Taxonomy" id="100816"/>
    <lineage>
        <taxon>Eukaryota</taxon>
        <taxon>Fungi</taxon>
        <taxon>Dikarya</taxon>
        <taxon>Ascomycota</taxon>
        <taxon>Pezizomycotina</taxon>
        <taxon>Sordariomycetes</taxon>
        <taxon>Sordariomycetidae</taxon>
        <taxon>Sordariales</taxon>
        <taxon>Sordariales incertae sedis</taxon>
        <taxon>Madurella</taxon>
    </lineage>
</organism>
<feature type="region of interest" description="Disordered" evidence="7">
    <location>
        <begin position="32"/>
        <end position="65"/>
    </location>
</feature>
<dbReference type="PANTHER" id="PTHR47659:SF4">
    <property type="entry name" value="ZN(II)2CYS6 TRANSCRIPTION FACTOR (EUROFUNG)"/>
    <property type="match status" value="1"/>
</dbReference>
<evidence type="ECO:0000256" key="4">
    <source>
        <dbReference type="ARBA" id="ARBA00023125"/>
    </source>
</evidence>
<dbReference type="GO" id="GO:0003677">
    <property type="term" value="F:DNA binding"/>
    <property type="evidence" value="ECO:0007669"/>
    <property type="project" value="UniProtKB-KW"/>
</dbReference>
<protein>
    <recommendedName>
        <fullName evidence="10">Zn(2)-C6 fungal-type domain-containing protein</fullName>
    </recommendedName>
</protein>
<keyword evidence="9" id="KW-1185">Reference proteome</keyword>
<reference evidence="8 9" key="1">
    <citation type="journal article" date="2016" name="Genome Announc.">
        <title>Genome Sequence of Madurella mycetomatis mm55, Isolated from a Human Mycetoma Case in Sudan.</title>
        <authorList>
            <person name="Smit S."/>
            <person name="Derks M.F."/>
            <person name="Bervoets S."/>
            <person name="Fahal A."/>
            <person name="van Leeuwen W."/>
            <person name="van Belkum A."/>
            <person name="van de Sande W.W."/>
        </authorList>
    </citation>
    <scope>NUCLEOTIDE SEQUENCE [LARGE SCALE GENOMIC DNA]</scope>
    <source>
        <strain evidence="9">mm55</strain>
    </source>
</reference>
<evidence type="ECO:0000313" key="9">
    <source>
        <dbReference type="Proteomes" id="UP000078237"/>
    </source>
</evidence>
<evidence type="ECO:0000256" key="6">
    <source>
        <dbReference type="ARBA" id="ARBA00023242"/>
    </source>
</evidence>
<feature type="region of interest" description="Disordered" evidence="7">
    <location>
        <begin position="498"/>
        <end position="604"/>
    </location>
</feature>
<gene>
    <name evidence="8" type="ORF">MMYC01_205922</name>
</gene>
<keyword evidence="6" id="KW-0539">Nucleus</keyword>
<evidence type="ECO:0000256" key="7">
    <source>
        <dbReference type="SAM" id="MobiDB-lite"/>
    </source>
</evidence>
<evidence type="ECO:0000256" key="3">
    <source>
        <dbReference type="ARBA" id="ARBA00023015"/>
    </source>
</evidence>
<keyword evidence="5" id="KW-0804">Transcription</keyword>
<accession>A0A175W2P3</accession>
<evidence type="ECO:0008006" key="10">
    <source>
        <dbReference type="Google" id="ProtNLM"/>
    </source>
</evidence>
<feature type="compositionally biased region" description="Low complexity" evidence="7">
    <location>
        <begin position="135"/>
        <end position="155"/>
    </location>
</feature>
<sequence length="604" mass="66053">MRVLGHRDDDSWTSFGQRRGISDPTRFCLDLTRTRADSGGAARLGSYPSPPMSGSPPLPPRTSQEVAERTRGTYHATTQDVYRGIPATQSEERTQAGAAGLSRLLLSATPEQTLYTLPRLEGSATRPLHYPQPLSQAAAQPAPYLPVPGSGAPSSQPGPLPAPQSYATPHHPLQEPLPSTPLRPQRKSKAHVASACVPCKKAHLRCKSTNKEQACVDVQHKKRGRPRLRDDSQPKYDTSRFGSATDAMRRPLPSAYGPGPSLGMVYDDNLRRTQSYRVLKSQPAESIAPRFPERGSPSDANIYPPPLSMTAARASEEPVAFLTMSLEFSKASMSFLNAIRRASVTGLKLADVLAAEDQAKAARVERQAHEEQARTDPKYLPPVFSSGRGETVMQSLGFTPEEVLRYSLPWLDTFNFVGDDGQRHLIHVRAGLAKENSIYFVVLLLNRGSQPLYPTPSPSIRDPAYSYEAPLQHYSQPTPLSATFDPRQSRLGDVGYESRQPLTLGAPPHMSAGRSPGLPTYATSPSRPEYSVSPSPYQTPRSEAHPASHPPVQTAEYQLLPLPRIRSPPAGTALPRYQAREERSRVDIGGLLERPAPAKDSQQE</sequence>
<dbReference type="PANTHER" id="PTHR47659">
    <property type="entry name" value="ZN(II)2CYS6 TRANSCRIPTION FACTOR (EUROFUNG)-RELATED"/>
    <property type="match status" value="1"/>
</dbReference>
<dbReference type="InterPro" id="IPR050335">
    <property type="entry name" value="ERT1_acuK_gluconeogen_tf"/>
</dbReference>
<dbReference type="OrthoDB" id="5575144at2759"/>
<name>A0A175W2P3_9PEZI</name>
<keyword evidence="1" id="KW-0479">Metal-binding</keyword>
<evidence type="ECO:0000256" key="5">
    <source>
        <dbReference type="ARBA" id="ARBA00023163"/>
    </source>
</evidence>
<evidence type="ECO:0000256" key="2">
    <source>
        <dbReference type="ARBA" id="ARBA00022833"/>
    </source>
</evidence>
<dbReference type="VEuPathDB" id="FungiDB:MMYC01_205922"/>
<feature type="region of interest" description="Disordered" evidence="7">
    <location>
        <begin position="135"/>
        <end position="189"/>
    </location>
</feature>
<feature type="compositionally biased region" description="Basic and acidic residues" evidence="7">
    <location>
        <begin position="227"/>
        <end position="238"/>
    </location>
</feature>
<dbReference type="EMBL" id="LCTW02000140">
    <property type="protein sequence ID" value="KXX77923.1"/>
    <property type="molecule type" value="Genomic_DNA"/>
</dbReference>
<evidence type="ECO:0000313" key="8">
    <source>
        <dbReference type="EMBL" id="KXX77923.1"/>
    </source>
</evidence>
<keyword evidence="4" id="KW-0238">DNA-binding</keyword>
<comment type="caution">
    <text evidence="8">The sequence shown here is derived from an EMBL/GenBank/DDBJ whole genome shotgun (WGS) entry which is preliminary data.</text>
</comment>
<dbReference type="GO" id="GO:0046872">
    <property type="term" value="F:metal ion binding"/>
    <property type="evidence" value="ECO:0007669"/>
    <property type="project" value="UniProtKB-KW"/>
</dbReference>
<proteinExistence type="predicted"/>
<feature type="region of interest" description="Disordered" evidence="7">
    <location>
        <begin position="221"/>
        <end position="260"/>
    </location>
</feature>
<evidence type="ECO:0000256" key="1">
    <source>
        <dbReference type="ARBA" id="ARBA00022723"/>
    </source>
</evidence>
<feature type="compositionally biased region" description="Polar residues" evidence="7">
    <location>
        <begin position="521"/>
        <end position="541"/>
    </location>
</feature>
<dbReference type="Proteomes" id="UP000078237">
    <property type="component" value="Unassembled WGS sequence"/>
</dbReference>
<feature type="compositionally biased region" description="Pro residues" evidence="7">
    <location>
        <begin position="48"/>
        <end position="60"/>
    </location>
</feature>
<keyword evidence="2" id="KW-0862">Zinc</keyword>
<keyword evidence="3" id="KW-0805">Transcription regulation</keyword>
<dbReference type="AlphaFoldDB" id="A0A175W2P3"/>